<dbReference type="PROSITE" id="PS51375">
    <property type="entry name" value="PPR"/>
    <property type="match status" value="1"/>
</dbReference>
<feature type="repeat" description="PPR" evidence="2">
    <location>
        <begin position="25"/>
        <end position="59"/>
    </location>
</feature>
<dbReference type="EMBL" id="PDCK01000039">
    <property type="protein sequence ID" value="PRQ55842.1"/>
    <property type="molecule type" value="Genomic_DNA"/>
</dbReference>
<evidence type="ECO:0000313" key="3">
    <source>
        <dbReference type="EMBL" id="PRQ55842.1"/>
    </source>
</evidence>
<name>A0A2P6SAY8_ROSCH</name>
<accession>A0A2P6SAY8</accession>
<reference evidence="3 4" key="1">
    <citation type="journal article" date="2018" name="Nat. Genet.">
        <title>The Rosa genome provides new insights in the design of modern roses.</title>
        <authorList>
            <person name="Bendahmane M."/>
        </authorList>
    </citation>
    <scope>NUCLEOTIDE SEQUENCE [LARGE SCALE GENOMIC DNA]</scope>
    <source>
        <strain evidence="4">cv. Old Blush</strain>
    </source>
</reference>
<dbReference type="OMA" id="MEDACHF"/>
<dbReference type="Gramene" id="PRQ55842">
    <property type="protein sequence ID" value="PRQ55842"/>
    <property type="gene ID" value="RchiOBHm_Chr1g0329071"/>
</dbReference>
<dbReference type="Gene3D" id="1.25.40.10">
    <property type="entry name" value="Tetratricopeptide repeat domain"/>
    <property type="match status" value="1"/>
</dbReference>
<keyword evidence="1" id="KW-0677">Repeat</keyword>
<evidence type="ECO:0000256" key="2">
    <source>
        <dbReference type="PROSITE-ProRule" id="PRU00708"/>
    </source>
</evidence>
<dbReference type="InterPro" id="IPR002885">
    <property type="entry name" value="PPR_rpt"/>
</dbReference>
<evidence type="ECO:0000313" key="4">
    <source>
        <dbReference type="Proteomes" id="UP000238479"/>
    </source>
</evidence>
<dbReference type="Pfam" id="PF01535">
    <property type="entry name" value="PPR"/>
    <property type="match status" value="1"/>
</dbReference>
<protein>
    <submittedName>
        <fullName evidence="3">Putative pentatricopeptide</fullName>
    </submittedName>
</protein>
<dbReference type="GO" id="GO:0009451">
    <property type="term" value="P:RNA modification"/>
    <property type="evidence" value="ECO:0007669"/>
    <property type="project" value="InterPro"/>
</dbReference>
<evidence type="ECO:0000256" key="1">
    <source>
        <dbReference type="ARBA" id="ARBA00022737"/>
    </source>
</evidence>
<sequence>MIDMYMKCSQEEMACIIFDNMPNKTVVSWNSLISGFIRSGDVKSAWKVFNEMQKIDLVSWNTLIGALVHESKFEEAVELFRVMRTEGIKGNRVTMVEVASTCGYLGALDLAKWTHAYIEKKEHN</sequence>
<organism evidence="3 4">
    <name type="scientific">Rosa chinensis</name>
    <name type="common">China rose</name>
    <dbReference type="NCBI Taxonomy" id="74649"/>
    <lineage>
        <taxon>Eukaryota</taxon>
        <taxon>Viridiplantae</taxon>
        <taxon>Streptophyta</taxon>
        <taxon>Embryophyta</taxon>
        <taxon>Tracheophyta</taxon>
        <taxon>Spermatophyta</taxon>
        <taxon>Magnoliopsida</taxon>
        <taxon>eudicotyledons</taxon>
        <taxon>Gunneridae</taxon>
        <taxon>Pentapetalae</taxon>
        <taxon>rosids</taxon>
        <taxon>fabids</taxon>
        <taxon>Rosales</taxon>
        <taxon>Rosaceae</taxon>
        <taxon>Rosoideae</taxon>
        <taxon>Rosoideae incertae sedis</taxon>
        <taxon>Rosa</taxon>
    </lineage>
</organism>
<dbReference type="Pfam" id="PF13041">
    <property type="entry name" value="PPR_2"/>
    <property type="match status" value="2"/>
</dbReference>
<dbReference type="NCBIfam" id="TIGR00756">
    <property type="entry name" value="PPR"/>
    <property type="match status" value="2"/>
</dbReference>
<proteinExistence type="predicted"/>
<keyword evidence="4" id="KW-1185">Reference proteome</keyword>
<comment type="caution">
    <text evidence="3">The sequence shown here is derived from an EMBL/GenBank/DDBJ whole genome shotgun (WGS) entry which is preliminary data.</text>
</comment>
<dbReference type="Proteomes" id="UP000238479">
    <property type="component" value="Chromosome 1"/>
</dbReference>
<gene>
    <name evidence="3" type="ORF">RchiOBHm_Chr1g0329071</name>
</gene>
<dbReference type="InterPro" id="IPR046960">
    <property type="entry name" value="PPR_At4g14850-like_plant"/>
</dbReference>
<dbReference type="PANTHER" id="PTHR47926">
    <property type="entry name" value="PENTATRICOPEPTIDE REPEAT-CONTAINING PROTEIN"/>
    <property type="match status" value="1"/>
</dbReference>
<dbReference type="GO" id="GO:0003723">
    <property type="term" value="F:RNA binding"/>
    <property type="evidence" value="ECO:0007669"/>
    <property type="project" value="InterPro"/>
</dbReference>
<dbReference type="AlphaFoldDB" id="A0A2P6SAY8"/>
<dbReference type="InterPro" id="IPR011990">
    <property type="entry name" value="TPR-like_helical_dom_sf"/>
</dbReference>